<dbReference type="GO" id="GO:0032196">
    <property type="term" value="P:transposition"/>
    <property type="evidence" value="ECO:0007669"/>
    <property type="project" value="TreeGrafter"/>
</dbReference>
<comment type="caution">
    <text evidence="3">The sequence shown here is derived from an EMBL/GenBank/DDBJ whole genome shotgun (WGS) entry which is preliminary data.</text>
</comment>
<dbReference type="InterPro" id="IPR012337">
    <property type="entry name" value="RNaseH-like_sf"/>
</dbReference>
<dbReference type="Proteomes" id="UP000248729">
    <property type="component" value="Unassembled WGS sequence"/>
</dbReference>
<dbReference type="InterPro" id="IPR053392">
    <property type="entry name" value="Transposase_IS30-like"/>
</dbReference>
<gene>
    <name evidence="3" type="ORF">DET48_1901</name>
</gene>
<name>A0A329DLI8_VIBDI</name>
<reference evidence="3 4" key="1">
    <citation type="submission" date="2018-06" db="EMBL/GenBank/DDBJ databases">
        <title>Freshwater and sediment microbial communities from various areas in North America, analyzing microbe dynamics in response to fracking.</title>
        <authorList>
            <person name="Lamendella R."/>
        </authorList>
    </citation>
    <scope>NUCLEOTIDE SEQUENCE [LARGE SCALE GENOMIC DNA]</scope>
    <source>
        <strain evidence="3 4">99A</strain>
    </source>
</reference>
<dbReference type="PANTHER" id="PTHR10948:SF23">
    <property type="entry name" value="TRANSPOSASE INSI FOR INSERTION SEQUENCE ELEMENT IS30A-RELATED"/>
    <property type="match status" value="1"/>
</dbReference>
<dbReference type="InterPro" id="IPR009057">
    <property type="entry name" value="Homeodomain-like_sf"/>
</dbReference>
<feature type="domain" description="Integrase catalytic" evidence="2">
    <location>
        <begin position="229"/>
        <end position="383"/>
    </location>
</feature>
<dbReference type="Gene3D" id="3.30.420.10">
    <property type="entry name" value="Ribonuclease H-like superfamily/Ribonuclease H"/>
    <property type="match status" value="1"/>
</dbReference>
<dbReference type="SUPFAM" id="SSF46689">
    <property type="entry name" value="Homeodomain-like"/>
    <property type="match status" value="1"/>
</dbReference>
<dbReference type="Gene3D" id="1.10.10.60">
    <property type="entry name" value="Homeodomain-like"/>
    <property type="match status" value="1"/>
</dbReference>
<dbReference type="SUPFAM" id="SSF53098">
    <property type="entry name" value="Ribonuclease H-like"/>
    <property type="match status" value="1"/>
</dbReference>
<dbReference type="InterPro" id="IPR025246">
    <property type="entry name" value="IS30-like_HTH"/>
</dbReference>
<evidence type="ECO:0000256" key="1">
    <source>
        <dbReference type="ARBA" id="ARBA00023172"/>
    </source>
</evidence>
<evidence type="ECO:0000313" key="4">
    <source>
        <dbReference type="Proteomes" id="UP000248729"/>
    </source>
</evidence>
<dbReference type="AlphaFoldDB" id="A0A329DLI8"/>
<dbReference type="InterPro" id="IPR036397">
    <property type="entry name" value="RNaseH_sf"/>
</dbReference>
<dbReference type="InterPro" id="IPR001584">
    <property type="entry name" value="Integrase_cat-core"/>
</dbReference>
<keyword evidence="1" id="KW-0233">DNA recombination</keyword>
<dbReference type="PROSITE" id="PS50994">
    <property type="entry name" value="INTEGRASE"/>
    <property type="match status" value="1"/>
</dbReference>
<dbReference type="NCBIfam" id="NF033563">
    <property type="entry name" value="transpos_IS30"/>
    <property type="match status" value="1"/>
</dbReference>
<protein>
    <submittedName>
        <fullName evidence="3">IS30 family transposase</fullName>
    </submittedName>
</protein>
<dbReference type="Pfam" id="PF00665">
    <property type="entry name" value="rve"/>
    <property type="match status" value="1"/>
</dbReference>
<dbReference type="EMBL" id="QLTR01000090">
    <property type="protein sequence ID" value="RAS49829.1"/>
    <property type="molecule type" value="Genomic_DNA"/>
</dbReference>
<dbReference type="GO" id="GO:0004803">
    <property type="term" value="F:transposase activity"/>
    <property type="evidence" value="ECO:0007669"/>
    <property type="project" value="TreeGrafter"/>
</dbReference>
<dbReference type="PANTHER" id="PTHR10948">
    <property type="entry name" value="TRANSPOSASE"/>
    <property type="match status" value="1"/>
</dbReference>
<dbReference type="GO" id="GO:0005829">
    <property type="term" value="C:cytosol"/>
    <property type="evidence" value="ECO:0007669"/>
    <property type="project" value="TreeGrafter"/>
</dbReference>
<dbReference type="InterPro" id="IPR051917">
    <property type="entry name" value="Transposase-Integrase"/>
</dbReference>
<dbReference type="GO" id="GO:0015074">
    <property type="term" value="P:DNA integration"/>
    <property type="evidence" value="ECO:0007669"/>
    <property type="project" value="InterPro"/>
</dbReference>
<dbReference type="Pfam" id="PF13936">
    <property type="entry name" value="HTH_38"/>
    <property type="match status" value="1"/>
</dbReference>
<organism evidence="3 4">
    <name type="scientific">Vibrio diazotrophicus</name>
    <dbReference type="NCBI Taxonomy" id="685"/>
    <lineage>
        <taxon>Bacteria</taxon>
        <taxon>Pseudomonadati</taxon>
        <taxon>Pseudomonadota</taxon>
        <taxon>Gammaproteobacteria</taxon>
        <taxon>Vibrionales</taxon>
        <taxon>Vibrionaceae</taxon>
        <taxon>Vibrio</taxon>
    </lineage>
</organism>
<accession>A0A329DLI8</accession>
<dbReference type="GO" id="GO:0006310">
    <property type="term" value="P:DNA recombination"/>
    <property type="evidence" value="ECO:0007669"/>
    <property type="project" value="UniProtKB-KW"/>
</dbReference>
<proteinExistence type="predicted"/>
<sequence>MMKRAKRTFTQDEKDLVFRLWKQGTGFSDIGRILNAAPGTIFTALRETGGIKPNPRKRNKQHLTLEEREEIRVALSAKMSLRAIARMLNRSPSTISREVARNRGRRYYKAVDADNRAKRMAKRPKLGVLERNPELRKIIMEKLELKWSPEQISGWLSVEYSRRKHMQVSHETIYKSIYVRAKSIIHHSFTQYLRRSRPMRHSRYHRRSGDRSFTNIVNGVSIHKRSKNIENRKSLGHWEGDLVSGSRNTHIATLVDRKSRFTIILKLAGKDAESVHTALLAAFKQMPVEYRKSLTWDRGMELAKHAELTKEIGIPVYFCDPQCPWQRGTNENTNSLIRQYFPRKTDLSPHSQEQLNDVATQLNERPRKILKYKTPSHMIEKGVAMIS</sequence>
<dbReference type="GO" id="GO:0003676">
    <property type="term" value="F:nucleic acid binding"/>
    <property type="evidence" value="ECO:0007669"/>
    <property type="project" value="InterPro"/>
</dbReference>
<evidence type="ECO:0000313" key="3">
    <source>
        <dbReference type="EMBL" id="RAS49829.1"/>
    </source>
</evidence>
<evidence type="ECO:0000259" key="2">
    <source>
        <dbReference type="PROSITE" id="PS50994"/>
    </source>
</evidence>